<gene>
    <name evidence="3" type="ORF">EV190_13326</name>
</gene>
<evidence type="ECO:0008006" key="5">
    <source>
        <dbReference type="Google" id="ProtNLM"/>
    </source>
</evidence>
<dbReference type="AlphaFoldDB" id="A0A4R6UP66"/>
<feature type="signal peptide" evidence="2">
    <location>
        <begin position="1"/>
        <end position="26"/>
    </location>
</feature>
<keyword evidence="1" id="KW-1133">Transmembrane helix</keyword>
<protein>
    <recommendedName>
        <fullName evidence="5">TPM domain-containing protein</fullName>
    </recommendedName>
</protein>
<feature type="transmembrane region" description="Helical" evidence="1">
    <location>
        <begin position="196"/>
        <end position="215"/>
    </location>
</feature>
<reference evidence="3 4" key="1">
    <citation type="submission" date="2019-03" db="EMBL/GenBank/DDBJ databases">
        <title>Genomic Encyclopedia of Type Strains, Phase IV (KMG-IV): sequencing the most valuable type-strain genomes for metagenomic binning, comparative biology and taxonomic classification.</title>
        <authorList>
            <person name="Goeker M."/>
        </authorList>
    </citation>
    <scope>NUCLEOTIDE SEQUENCE [LARGE SCALE GENOMIC DNA]</scope>
    <source>
        <strain evidence="3 4">DSM 46770</strain>
    </source>
</reference>
<dbReference type="Proteomes" id="UP000295281">
    <property type="component" value="Unassembled WGS sequence"/>
</dbReference>
<evidence type="ECO:0000256" key="2">
    <source>
        <dbReference type="SAM" id="SignalP"/>
    </source>
</evidence>
<dbReference type="RefSeq" id="WP_133743583.1">
    <property type="nucleotide sequence ID" value="NZ_SNYN01000033.1"/>
</dbReference>
<dbReference type="OrthoDB" id="3867729at2"/>
<keyword evidence="4" id="KW-1185">Reference proteome</keyword>
<organism evidence="3 4">
    <name type="scientific">Actinorugispora endophytica</name>
    <dbReference type="NCBI Taxonomy" id="1605990"/>
    <lineage>
        <taxon>Bacteria</taxon>
        <taxon>Bacillati</taxon>
        <taxon>Actinomycetota</taxon>
        <taxon>Actinomycetes</taxon>
        <taxon>Streptosporangiales</taxon>
        <taxon>Nocardiopsidaceae</taxon>
        <taxon>Actinorugispora</taxon>
    </lineage>
</organism>
<keyword evidence="2" id="KW-0732">Signal</keyword>
<sequence length="416" mass="44368">MSTDRILAVLLAALLWPLLAAPAAHADPAPSPASTSPASAVAAELRQRPVYVDPSLRSLLSETEQAALEERIASTGQPVYVVVVPLVQGDTWNGEPEQLVGAVRDRMDGDGSYLALGGRGLRLYGESRDPGSAAHYAALAVSSDPDLDDAPLSRQLERAVELIGDGTAEAEYQRIDSEREPYPYGYPWTRGVPLPWAGAGLAVAAALAVLAFTGLRARRLGAPPPPPAHGVFDSIDAAGLDALRERLGTRLTETGERLSDFSLTGSSPAVRSAVQQALDAHLAAGKVLDATAGLPGLAGVLVLLDLADDALDRASSRRRPGPPPRHCFFDPLHGTRTSRVSWRGLGSRRKASVWACSKCADDLRRHREPEVLPVLVDGRRVAYYDVPHEDSVWAATGYGTLRDDLVQRVLRGDPVH</sequence>
<keyword evidence="1" id="KW-0812">Transmembrane</keyword>
<name>A0A4R6UP66_9ACTN</name>
<feature type="chain" id="PRO_5020982689" description="TPM domain-containing protein" evidence="2">
    <location>
        <begin position="27"/>
        <end position="416"/>
    </location>
</feature>
<evidence type="ECO:0000313" key="4">
    <source>
        <dbReference type="Proteomes" id="UP000295281"/>
    </source>
</evidence>
<accession>A0A4R6UP66</accession>
<dbReference type="EMBL" id="SNYN01000033">
    <property type="protein sequence ID" value="TDQ45034.1"/>
    <property type="molecule type" value="Genomic_DNA"/>
</dbReference>
<keyword evidence="1" id="KW-0472">Membrane</keyword>
<evidence type="ECO:0000313" key="3">
    <source>
        <dbReference type="EMBL" id="TDQ45034.1"/>
    </source>
</evidence>
<comment type="caution">
    <text evidence="3">The sequence shown here is derived from an EMBL/GenBank/DDBJ whole genome shotgun (WGS) entry which is preliminary data.</text>
</comment>
<evidence type="ECO:0000256" key="1">
    <source>
        <dbReference type="SAM" id="Phobius"/>
    </source>
</evidence>
<proteinExistence type="predicted"/>